<dbReference type="AlphaFoldDB" id="A0A2C6DL19"/>
<proteinExistence type="predicted"/>
<dbReference type="EMBL" id="CAADJA010000002">
    <property type="protein sequence ID" value="VFS52945.1"/>
    <property type="molecule type" value="Genomic_DNA"/>
</dbReference>
<evidence type="ECO:0000256" key="1">
    <source>
        <dbReference type="SAM" id="SignalP"/>
    </source>
</evidence>
<keyword evidence="4" id="KW-1185">Reference proteome</keyword>
<organism evidence="2 4">
    <name type="scientific">Budvicia aquatica</name>
    <dbReference type="NCBI Taxonomy" id="82979"/>
    <lineage>
        <taxon>Bacteria</taxon>
        <taxon>Pseudomonadati</taxon>
        <taxon>Pseudomonadota</taxon>
        <taxon>Gammaproteobacteria</taxon>
        <taxon>Enterobacterales</taxon>
        <taxon>Budviciaceae</taxon>
        <taxon>Budvicia</taxon>
    </lineage>
</organism>
<dbReference type="InterPro" id="IPR038432">
    <property type="entry name" value="PulS/OutS-like_sf"/>
</dbReference>
<accession>A0A2C6DL19</accession>
<keyword evidence="1" id="KW-0732">Signal</keyword>
<dbReference type="NCBIfam" id="NF037975">
    <property type="entry name" value="pilot_rel_YacC"/>
    <property type="match status" value="1"/>
</dbReference>
<evidence type="ECO:0000313" key="5">
    <source>
        <dbReference type="Proteomes" id="UP000373449"/>
    </source>
</evidence>
<feature type="signal peptide" evidence="1">
    <location>
        <begin position="1"/>
        <end position="25"/>
    </location>
</feature>
<reference evidence="4" key="2">
    <citation type="submission" date="2017-09" db="EMBL/GenBank/DDBJ databases">
        <title>FDA dAtabase for Regulatory Grade micrObial Sequences (FDA-ARGOS): Supporting development and validation of Infectious Disease Dx tests.</title>
        <authorList>
            <person name="Minogue T."/>
            <person name="Wolcott M."/>
            <person name="Wasieloski L."/>
            <person name="Aguilar W."/>
            <person name="Moore D."/>
            <person name="Tallon L."/>
            <person name="Sadzewicz L."/>
            <person name="Ott S."/>
            <person name="Zhao X."/>
            <person name="Nagaraj S."/>
            <person name="Vavikolanu K."/>
            <person name="Aluvathingal J."/>
            <person name="Nadendla S."/>
            <person name="Sichtig H."/>
        </authorList>
    </citation>
    <scope>NUCLEOTIDE SEQUENCE [LARGE SCALE GENOMIC DNA]</scope>
    <source>
        <strain evidence="4">FDAARGOS_387</strain>
    </source>
</reference>
<keyword evidence="3" id="KW-0449">Lipoprotein</keyword>
<name>A0A2C6DL19_9GAMM</name>
<sequence>MKKKSFFNIPLLLLPLIGFSSTCQALTESEAEELADLTAVFLYLKKECGYNDLPVPEIKRALVYFAQQNRWDLSNYNQINMEELGQSSYRDLSLIPIAKDRKCKALAKDSFGIMNYSNK</sequence>
<reference evidence="3 5" key="3">
    <citation type="submission" date="2019-03" db="EMBL/GenBank/DDBJ databases">
        <authorList>
            <consortium name="Pathogen Informatics"/>
        </authorList>
    </citation>
    <scope>NUCLEOTIDE SEQUENCE [LARGE SCALE GENOMIC DNA]</scope>
    <source>
        <strain evidence="3 5">NCTC12282</strain>
    </source>
</reference>
<evidence type="ECO:0000313" key="2">
    <source>
        <dbReference type="EMBL" id="PHI31926.1"/>
    </source>
</evidence>
<reference evidence="2" key="1">
    <citation type="submission" date="2017-09" db="EMBL/GenBank/DDBJ databases">
        <title>FDA dAtabase for Regulatory Grade micrObial Sequences (FDA-ARGOS): Supporting development and validation of Infectious Disease Dx tests.</title>
        <authorList>
            <person name="Minogue T."/>
            <person name="Wolcott M."/>
            <person name="Wasieloski L."/>
            <person name="Aguilar W."/>
            <person name="Moore D."/>
            <person name="Tallon L.J."/>
            <person name="Sadzewicz L."/>
            <person name="Ott S."/>
            <person name="Zhao X."/>
            <person name="Nagaraj S."/>
            <person name="Vavikolanu K."/>
            <person name="Aluvathingal J."/>
            <person name="Nadendla S."/>
            <person name="Sichtig H."/>
        </authorList>
    </citation>
    <scope>NUCLEOTIDE SEQUENCE</scope>
    <source>
        <strain evidence="2">FDAARGOS_387</strain>
    </source>
</reference>
<dbReference type="Gene3D" id="1.20.58.1630">
    <property type="entry name" value="Chaperone lipoprotein PulS/OutS"/>
    <property type="match status" value="1"/>
</dbReference>
<evidence type="ECO:0000313" key="4">
    <source>
        <dbReference type="Proteomes" id="UP000224974"/>
    </source>
</evidence>
<dbReference type="OrthoDB" id="6414804at2"/>
<dbReference type="STRING" id="1111728.GCA_000427805_03324"/>
<dbReference type="EMBL" id="PDDX01000001">
    <property type="protein sequence ID" value="PHI31926.1"/>
    <property type="molecule type" value="Genomic_DNA"/>
</dbReference>
<dbReference type="InterPro" id="IPR019114">
    <property type="entry name" value="Chap_lipoprot_PulS/OutS-like"/>
</dbReference>
<dbReference type="RefSeq" id="WP_029096840.1">
    <property type="nucleotide sequence ID" value="NZ_BRLG01000006.1"/>
</dbReference>
<evidence type="ECO:0000313" key="3">
    <source>
        <dbReference type="EMBL" id="VFS52945.1"/>
    </source>
</evidence>
<dbReference type="Proteomes" id="UP000373449">
    <property type="component" value="Unassembled WGS sequence"/>
</dbReference>
<dbReference type="Pfam" id="PF09691">
    <property type="entry name" value="T2SS_PulS_OutS"/>
    <property type="match status" value="1"/>
</dbReference>
<protein>
    <submittedName>
        <fullName evidence="3">Bacterial chaperone lipoprotein (PulS_OutS)</fullName>
    </submittedName>
</protein>
<gene>
    <name evidence="2" type="ORF">CRN84_22680</name>
    <name evidence="3" type="ORF">NCTC12282_06154</name>
</gene>
<feature type="chain" id="PRO_5044065407" evidence="1">
    <location>
        <begin position="26"/>
        <end position="119"/>
    </location>
</feature>
<dbReference type="Proteomes" id="UP000224974">
    <property type="component" value="Unassembled WGS sequence"/>
</dbReference>